<accession>A0A1T2XKX3</accession>
<organism evidence="4 5">
    <name type="scientific">Paenibacillus selenitireducens</name>
    <dbReference type="NCBI Taxonomy" id="1324314"/>
    <lineage>
        <taxon>Bacteria</taxon>
        <taxon>Bacillati</taxon>
        <taxon>Bacillota</taxon>
        <taxon>Bacilli</taxon>
        <taxon>Bacillales</taxon>
        <taxon>Paenibacillaceae</taxon>
        <taxon>Paenibacillus</taxon>
    </lineage>
</organism>
<feature type="domain" description="Glutaminase A N-terminal" evidence="3">
    <location>
        <begin position="89"/>
        <end position="315"/>
    </location>
</feature>
<proteinExistence type="predicted"/>
<dbReference type="InterPro" id="IPR032515">
    <property type="entry name" value="DUF4964"/>
</dbReference>
<feature type="domain" description="DUF4964" evidence="1">
    <location>
        <begin position="3"/>
        <end position="65"/>
    </location>
</feature>
<dbReference type="Pfam" id="PF16334">
    <property type="entry name" value="DUF4964"/>
    <property type="match status" value="1"/>
</dbReference>
<evidence type="ECO:0000259" key="2">
    <source>
        <dbReference type="Pfam" id="PF16335"/>
    </source>
</evidence>
<evidence type="ECO:0000259" key="1">
    <source>
        <dbReference type="Pfam" id="PF16334"/>
    </source>
</evidence>
<comment type="caution">
    <text evidence="4">The sequence shown here is derived from an EMBL/GenBank/DDBJ whole genome shotgun (WGS) entry which is preliminary data.</text>
</comment>
<dbReference type="PANTHER" id="PTHR31987:SF1">
    <property type="entry name" value="GLUTAMINASE A"/>
    <property type="match status" value="1"/>
</dbReference>
<dbReference type="InterPro" id="IPR033433">
    <property type="entry name" value="GtaA_N"/>
</dbReference>
<name>A0A1T2XKX3_9BACL</name>
<dbReference type="RefSeq" id="WP_078497866.1">
    <property type="nucleotide sequence ID" value="NZ_MSZX01000002.1"/>
</dbReference>
<feature type="domain" description="Glutaminase A central" evidence="2">
    <location>
        <begin position="322"/>
        <end position="664"/>
    </location>
</feature>
<dbReference type="GO" id="GO:0005975">
    <property type="term" value="P:carbohydrate metabolic process"/>
    <property type="evidence" value="ECO:0007669"/>
    <property type="project" value="InterPro"/>
</dbReference>
<dbReference type="InterPro" id="IPR032514">
    <property type="entry name" value="GtaA_central"/>
</dbReference>
<dbReference type="Pfam" id="PF16335">
    <property type="entry name" value="GtaA_6_Hairpin"/>
    <property type="match status" value="1"/>
</dbReference>
<evidence type="ECO:0000313" key="4">
    <source>
        <dbReference type="EMBL" id="OPA80521.1"/>
    </source>
</evidence>
<evidence type="ECO:0000259" key="3">
    <source>
        <dbReference type="Pfam" id="PF17168"/>
    </source>
</evidence>
<dbReference type="PANTHER" id="PTHR31987">
    <property type="entry name" value="GLUTAMINASE A-RELATED"/>
    <property type="match status" value="1"/>
</dbReference>
<dbReference type="Pfam" id="PF17168">
    <property type="entry name" value="DUF5127"/>
    <property type="match status" value="1"/>
</dbReference>
<dbReference type="EMBL" id="MSZX01000002">
    <property type="protein sequence ID" value="OPA80521.1"/>
    <property type="molecule type" value="Genomic_DNA"/>
</dbReference>
<reference evidence="4 5" key="1">
    <citation type="submission" date="2017-01" db="EMBL/GenBank/DDBJ databases">
        <title>Genome analysis of Paenibacillus selenitrireducens ES3-24.</title>
        <authorList>
            <person name="Xu D."/>
            <person name="Yao R."/>
            <person name="Zheng S."/>
        </authorList>
    </citation>
    <scope>NUCLEOTIDE SEQUENCE [LARGE SCALE GENOMIC DNA]</scope>
    <source>
        <strain evidence="4 5">ES3-24</strain>
    </source>
</reference>
<dbReference type="InterPro" id="IPR052743">
    <property type="entry name" value="Glutaminase_GtaA"/>
</dbReference>
<dbReference type="Proteomes" id="UP000190188">
    <property type="component" value="Unassembled WGS sequence"/>
</dbReference>
<dbReference type="AlphaFoldDB" id="A0A1T2XKX3"/>
<dbReference type="SUPFAM" id="SSF48208">
    <property type="entry name" value="Six-hairpin glycosidases"/>
    <property type="match status" value="1"/>
</dbReference>
<dbReference type="STRING" id="1324314.BVG16_07280"/>
<protein>
    <submittedName>
        <fullName evidence="4">Glutaminase</fullName>
    </submittedName>
</protein>
<keyword evidence="5" id="KW-1185">Reference proteome</keyword>
<evidence type="ECO:0000313" key="5">
    <source>
        <dbReference type="Proteomes" id="UP000190188"/>
    </source>
</evidence>
<dbReference type="InterPro" id="IPR008928">
    <property type="entry name" value="6-hairpin_glycosidase_sf"/>
</dbReference>
<gene>
    <name evidence="4" type="ORF">BVG16_07280</name>
</gene>
<sequence>MCSVTNSFRPPSVPLISVDPYFSVWSAADRLYDQHTVHWTNKRHSMAGIIRIDGKSRRFMGKVEMADETANEETPVLEQQSLKVEPLITTYVFEGDGIQLEVNFTTPLLLDDLDVLSRPVSYMTFRVHSVDGEPHDVQVYVDISGELARNTPDQLLSWFRTELNDNITAMFMGTKEQPVLQRIGDDTRIDWGYAYLVSQQSENVHTAIGSYQIRRQFIEKGCLPPKDADSSTNDAATDIPVMACVIDFAQVDDRQKSHYVIAAYDDIHSIEYFGKPLPAYWRREGTSFEDMLSLAVTEYEEIHDRCTAFNRQLIQESIEAGGDKYADLLSLAYRQAIAAHKLVCDENGEILFLSKENFSNGCIATVDVSYPSIPLFLRYNPELVKGMMRPIFRYANSPSWTFDFAPHDVGCYPKANGQVYGENKLEYQMPIEECGNMLIMAASVCLYEGRADFAREHWDLLTKWAAYLKENGLDPDNQLCTDDFAGHLAHNANLSIKAIVGIGAYAALCSMLGEKDASVYSNHAQQMASDWETLAYANDHYKLTFDSSEESWSLKYNLVWDRLFGLNLFSASIREQEMEYYKVQQHKYGTPLDSRNTYTKADWLVWCASMANSKADFEQMIQPLWLVFHESASRVPLTDWYDTITGNQMNFQNRSVVGGFFIQLLHPTTWKPAAIAETKVGRS</sequence>